<feature type="domain" description="Clp R" evidence="3">
    <location>
        <begin position="56"/>
        <end position="221"/>
    </location>
</feature>
<dbReference type="PROSITE" id="PS51903">
    <property type="entry name" value="CLP_R"/>
    <property type="match status" value="1"/>
</dbReference>
<keyword evidence="1" id="KW-0677">Repeat</keyword>
<feature type="region of interest" description="Disordered" evidence="2">
    <location>
        <begin position="235"/>
        <end position="303"/>
    </location>
</feature>
<dbReference type="InterPro" id="IPR004176">
    <property type="entry name" value="Clp_R_N"/>
</dbReference>
<dbReference type="Pfam" id="PF02861">
    <property type="entry name" value="Clp_N"/>
    <property type="match status" value="2"/>
</dbReference>
<gene>
    <name evidence="4" type="ORF">DI270_035280</name>
</gene>
<evidence type="ECO:0000313" key="5">
    <source>
        <dbReference type="Proteomes" id="UP000262538"/>
    </source>
</evidence>
<protein>
    <recommendedName>
        <fullName evidence="3">Clp R domain-containing protein</fullName>
    </recommendedName>
</protein>
<dbReference type="EMBL" id="QFZU02000277">
    <property type="protein sequence ID" value="RGA00352.1"/>
    <property type="molecule type" value="Genomic_DNA"/>
</dbReference>
<sequence length="355" mass="35198">MPKINVYLPDDLAEAVKEASLPVSAICQRALEQAVRRVTAIRESILGDLEIDDPRLSHFTPRTRAVFRLALERARGEGAPGVGTEHLLAAMLAEGTNLALHVLRAMEIEPALVERDLAARRPAVRSGAGQAGESGPETGEEPAREEGGEPAAGPGRFDALAANALELAVAEAQSLGHNYIGCEHLLLGLAAEPEGIAGEVLRARGAEPRLTRRTVVAALAGYVHLRAQAQEAAGSVQGGTGQGGAAAQGGGAAAGGAAQGGGAGAGGAAQGGGAGAGGAAQGGGAAAGDAAQGGAGQQSGGAAAGGVAASGAAQIREAVQMVAAMVRREIAPLLERVERLERHAGVAESAEDETP</sequence>
<dbReference type="Proteomes" id="UP000262538">
    <property type="component" value="Unassembled WGS sequence"/>
</dbReference>
<evidence type="ECO:0000256" key="1">
    <source>
        <dbReference type="PROSITE-ProRule" id="PRU01251"/>
    </source>
</evidence>
<feature type="compositionally biased region" description="Gly residues" evidence="2">
    <location>
        <begin position="236"/>
        <end position="303"/>
    </location>
</feature>
<proteinExistence type="predicted"/>
<comment type="caution">
    <text evidence="4">The sequence shown here is derived from an EMBL/GenBank/DDBJ whole genome shotgun (WGS) entry which is preliminary data.</text>
</comment>
<name>A0ABX9L8S0_9ACTN</name>
<keyword evidence="5" id="KW-1185">Reference proteome</keyword>
<evidence type="ECO:0000313" key="4">
    <source>
        <dbReference type="EMBL" id="RGA00352.1"/>
    </source>
</evidence>
<evidence type="ECO:0000256" key="2">
    <source>
        <dbReference type="SAM" id="MobiDB-lite"/>
    </source>
</evidence>
<feature type="region of interest" description="Disordered" evidence="2">
    <location>
        <begin position="123"/>
        <end position="156"/>
    </location>
</feature>
<dbReference type="SUPFAM" id="SSF81923">
    <property type="entry name" value="Double Clp-N motif"/>
    <property type="match status" value="2"/>
</dbReference>
<dbReference type="Gene3D" id="1.10.1780.10">
    <property type="entry name" value="Clp, N-terminal domain"/>
    <property type="match status" value="1"/>
</dbReference>
<evidence type="ECO:0000259" key="3">
    <source>
        <dbReference type="PROSITE" id="PS51903"/>
    </source>
</evidence>
<accession>A0ABX9L8S0</accession>
<organism evidence="4 5">
    <name type="scientific">Microbispora triticiradicis</name>
    <dbReference type="NCBI Taxonomy" id="2200763"/>
    <lineage>
        <taxon>Bacteria</taxon>
        <taxon>Bacillati</taxon>
        <taxon>Actinomycetota</taxon>
        <taxon>Actinomycetes</taxon>
        <taxon>Streptosporangiales</taxon>
        <taxon>Streptosporangiaceae</taxon>
        <taxon>Microbispora</taxon>
    </lineage>
</organism>
<reference evidence="4 5" key="1">
    <citation type="submission" date="2018-08" db="EMBL/GenBank/DDBJ databases">
        <title>Microbispora. triticiradicis sp. nov., a novel actinomycete isolated from the root of wheat (Triticum aestivum L.)).</title>
        <authorList>
            <person name="Han C."/>
        </authorList>
    </citation>
    <scope>NUCLEOTIDE SEQUENCE [LARGE SCALE GENOMIC DNA]</scope>
    <source>
        <strain evidence="4 5">NEAU-HRDPA2-9</strain>
    </source>
</reference>
<dbReference type="InterPro" id="IPR036628">
    <property type="entry name" value="Clp_N_dom_sf"/>
</dbReference>
<dbReference type="RefSeq" id="WP_117410463.1">
    <property type="nucleotide sequence ID" value="NZ_QFZU02000277.1"/>
</dbReference>